<dbReference type="InterPro" id="IPR003953">
    <property type="entry name" value="FAD-dep_OxRdtase_2_FAD-bd"/>
</dbReference>
<keyword evidence="3" id="KW-0274">FAD</keyword>
<reference evidence="6 7" key="1">
    <citation type="submission" date="2016-12" db="EMBL/GenBank/DDBJ databases">
        <authorList>
            <person name="Song W.-J."/>
            <person name="Kurnit D.M."/>
        </authorList>
    </citation>
    <scope>NUCLEOTIDE SEQUENCE [LARGE SCALE GENOMIC DNA]</scope>
    <source>
        <strain evidence="6 7">DSM 18488</strain>
    </source>
</reference>
<dbReference type="InterPro" id="IPR036188">
    <property type="entry name" value="FAD/NAD-bd_sf"/>
</dbReference>
<evidence type="ECO:0000256" key="2">
    <source>
        <dbReference type="ARBA" id="ARBA00022630"/>
    </source>
</evidence>
<dbReference type="PANTHER" id="PTHR43400:SF10">
    <property type="entry name" value="3-OXOSTEROID 1-DEHYDROGENASE"/>
    <property type="match status" value="1"/>
</dbReference>
<dbReference type="Proteomes" id="UP000184603">
    <property type="component" value="Unassembled WGS sequence"/>
</dbReference>
<comment type="cofactor">
    <cofactor evidence="1">
        <name>FAD</name>
        <dbReference type="ChEBI" id="CHEBI:57692"/>
    </cofactor>
</comment>
<dbReference type="InterPro" id="IPR050315">
    <property type="entry name" value="FAD-oxidoreductase_2"/>
</dbReference>
<dbReference type="GO" id="GO:0016491">
    <property type="term" value="F:oxidoreductase activity"/>
    <property type="evidence" value="ECO:0007669"/>
    <property type="project" value="UniProtKB-KW"/>
</dbReference>
<dbReference type="SUPFAM" id="SSF56425">
    <property type="entry name" value="Succinate dehydrogenase/fumarate reductase flavoprotein, catalytic domain"/>
    <property type="match status" value="1"/>
</dbReference>
<protein>
    <submittedName>
        <fullName evidence="6">Fumarate reductase flavoprotein subunit</fullName>
    </submittedName>
</protein>
<accession>A0A1M7XYB3</accession>
<evidence type="ECO:0000259" key="5">
    <source>
        <dbReference type="Pfam" id="PF00890"/>
    </source>
</evidence>
<dbReference type="Gene3D" id="3.50.50.60">
    <property type="entry name" value="FAD/NAD(P)-binding domain"/>
    <property type="match status" value="1"/>
</dbReference>
<keyword evidence="2" id="KW-0285">Flavoprotein</keyword>
<dbReference type="AlphaFoldDB" id="A0A1M7XYB3"/>
<proteinExistence type="predicted"/>
<dbReference type="OrthoDB" id="9806724at2"/>
<evidence type="ECO:0000256" key="4">
    <source>
        <dbReference type="ARBA" id="ARBA00023002"/>
    </source>
</evidence>
<evidence type="ECO:0000256" key="3">
    <source>
        <dbReference type="ARBA" id="ARBA00022827"/>
    </source>
</evidence>
<evidence type="ECO:0000256" key="1">
    <source>
        <dbReference type="ARBA" id="ARBA00001974"/>
    </source>
</evidence>
<dbReference type="SUPFAM" id="SSF51905">
    <property type="entry name" value="FAD/NAD(P)-binding domain"/>
    <property type="match status" value="1"/>
</dbReference>
<dbReference type="PANTHER" id="PTHR43400">
    <property type="entry name" value="FUMARATE REDUCTASE"/>
    <property type="match status" value="1"/>
</dbReference>
<keyword evidence="4" id="KW-0560">Oxidoreductase</keyword>
<name>A0A1M7XYB3_9BACT</name>
<keyword evidence="7" id="KW-1185">Reference proteome</keyword>
<evidence type="ECO:0000313" key="6">
    <source>
        <dbReference type="EMBL" id="SHO43894.1"/>
    </source>
</evidence>
<dbReference type="GO" id="GO:0008202">
    <property type="term" value="P:steroid metabolic process"/>
    <property type="evidence" value="ECO:0007669"/>
    <property type="project" value="UniProtKB-ARBA"/>
</dbReference>
<evidence type="ECO:0000313" key="7">
    <source>
        <dbReference type="Proteomes" id="UP000184603"/>
    </source>
</evidence>
<dbReference type="InterPro" id="IPR027477">
    <property type="entry name" value="Succ_DH/fumarate_Rdtase_cat_sf"/>
</dbReference>
<dbReference type="Gene3D" id="3.90.700.10">
    <property type="entry name" value="Succinate dehydrogenase/fumarate reductase flavoprotein, catalytic domain"/>
    <property type="match status" value="1"/>
</dbReference>
<sequence length="501" mass="54093">MDNVLVENHEADVTVIGGGGAGLAAALSASENGCKNIIVLEKAGIGGNSSLAHDVFGTESPVQKRMGVDARKDDFFRIAMNWAHWSKINPRVVRAFIDKSGDTIRWLEEKGLRFELGQYYVNQSPLVRHTIAGEGAHLMKVLKKLCEDVGVRLLTQSAAKKIVRDGNGSVKGVIAESKDTKLVIKTKSVILATGGYGANPDFLKKSPYYNPDTMVNHGVRGNKGDGIVMATEIGAATAGIGNIMFHGPSAPRSAASLMKLDDNEYPVSILIREPETMWLNKLGKRFIDEGHNLSSFASAGPAAQQPGGVMFTVFDDRTRQIMEEEGIIWPGAYGGQKRETKKHTRPNVGEPLPGLGRELRILQEKGVALKITDSLEELAAFIGAKPEVLKNSIEEYNASCANGHDAVFCKDRRYLLPMATPPYYAIRGAAGICDAIGGVKINEHMEVVDHEENAIPGLFAAGSTTGGWETDNYCYELTGHLLGFALNSGRIAGENVAKYLL</sequence>
<dbReference type="Pfam" id="PF00890">
    <property type="entry name" value="FAD_binding_2"/>
    <property type="match status" value="1"/>
</dbReference>
<dbReference type="STRING" id="1121416.SAMN02745220_00560"/>
<dbReference type="RefSeq" id="WP_073611927.1">
    <property type="nucleotide sequence ID" value="NZ_FRFE01000002.1"/>
</dbReference>
<gene>
    <name evidence="6" type="ORF">SAMN02745220_00560</name>
</gene>
<organism evidence="6 7">
    <name type="scientific">Desulfopila aestuarii DSM 18488</name>
    <dbReference type="NCBI Taxonomy" id="1121416"/>
    <lineage>
        <taxon>Bacteria</taxon>
        <taxon>Pseudomonadati</taxon>
        <taxon>Thermodesulfobacteriota</taxon>
        <taxon>Desulfobulbia</taxon>
        <taxon>Desulfobulbales</taxon>
        <taxon>Desulfocapsaceae</taxon>
        <taxon>Desulfopila</taxon>
    </lineage>
</organism>
<feature type="domain" description="FAD-dependent oxidoreductase 2 FAD-binding" evidence="5">
    <location>
        <begin position="12"/>
        <end position="467"/>
    </location>
</feature>
<dbReference type="EMBL" id="FRFE01000002">
    <property type="protein sequence ID" value="SHO43894.1"/>
    <property type="molecule type" value="Genomic_DNA"/>
</dbReference>